<dbReference type="InterPro" id="IPR050191">
    <property type="entry name" value="ATP-dep_DNA_ligase"/>
</dbReference>
<dbReference type="GO" id="GO:0006310">
    <property type="term" value="P:DNA recombination"/>
    <property type="evidence" value="ECO:0007669"/>
    <property type="project" value="InterPro"/>
</dbReference>
<sequence length="144" mass="16272">MIEDLERGDVAETIRLFFEESKAVVPLQKSDLTIQEVNKFLHELSQLTKEEDQQRILTKVAKRSTANDLKMFVRLIKHDLRINAGVKHILDGLHPDAYAAFQTSHDLEDVIQRVSQLSHVKPGMSTKLSVEASLMTPVLPMLVG</sequence>
<dbReference type="EnsemblMetazoa" id="BGLB036086-RA">
    <property type="protein sequence ID" value="BGLB036086-PA"/>
    <property type="gene ID" value="BGLB036086"/>
</dbReference>
<comment type="similarity">
    <text evidence="1">Belongs to the ATP-dependent DNA ligase family.</text>
</comment>
<feature type="domain" description="DNA ligase ATP-dependent N-terminal" evidence="3">
    <location>
        <begin position="2"/>
        <end position="94"/>
    </location>
</feature>
<dbReference type="VEuPathDB" id="VectorBase:BGLB036086"/>
<dbReference type="AlphaFoldDB" id="A0A2C9LXS0"/>
<dbReference type="Gene3D" id="1.10.3260.10">
    <property type="entry name" value="DNA ligase, ATP-dependent, N-terminal domain"/>
    <property type="match status" value="1"/>
</dbReference>
<name>A0A2C9LXS0_BIOGL</name>
<dbReference type="InterPro" id="IPR012308">
    <property type="entry name" value="DNA_ligase_ATP-dep_N"/>
</dbReference>
<dbReference type="PANTHER" id="PTHR45674:SF9">
    <property type="entry name" value="DNA LIGASE 3"/>
    <property type="match status" value="1"/>
</dbReference>
<dbReference type="GO" id="GO:0006273">
    <property type="term" value="P:lagging strand elongation"/>
    <property type="evidence" value="ECO:0007669"/>
    <property type="project" value="TreeGrafter"/>
</dbReference>
<dbReference type="PANTHER" id="PTHR45674">
    <property type="entry name" value="DNA LIGASE 1/3 FAMILY MEMBER"/>
    <property type="match status" value="1"/>
</dbReference>
<evidence type="ECO:0000313" key="4">
    <source>
        <dbReference type="EnsemblMetazoa" id="BGLB036086-PA"/>
    </source>
</evidence>
<evidence type="ECO:0000256" key="1">
    <source>
        <dbReference type="ARBA" id="ARBA00007572"/>
    </source>
</evidence>
<proteinExistence type="inferred from homology"/>
<dbReference type="KEGG" id="bgt:106077422"/>
<reference evidence="4" key="1">
    <citation type="submission" date="2020-05" db="UniProtKB">
        <authorList>
            <consortium name="EnsemblMetazoa"/>
        </authorList>
    </citation>
    <scope>IDENTIFICATION</scope>
    <source>
        <strain evidence="4">BB02</strain>
    </source>
</reference>
<keyword evidence="2" id="KW-0436">Ligase</keyword>
<dbReference type="GO" id="GO:0003910">
    <property type="term" value="F:DNA ligase (ATP) activity"/>
    <property type="evidence" value="ECO:0007669"/>
    <property type="project" value="InterPro"/>
</dbReference>
<accession>A0A2C9LXS0</accession>
<evidence type="ECO:0000256" key="2">
    <source>
        <dbReference type="ARBA" id="ARBA00022598"/>
    </source>
</evidence>
<evidence type="ECO:0000259" key="3">
    <source>
        <dbReference type="Pfam" id="PF04675"/>
    </source>
</evidence>
<dbReference type="InterPro" id="IPR036599">
    <property type="entry name" value="DNA_ligase_N_sf"/>
</dbReference>
<dbReference type="STRING" id="6526.A0A2C9LXS0"/>
<dbReference type="SUPFAM" id="SSF117018">
    <property type="entry name" value="ATP-dependent DNA ligase DNA-binding domain"/>
    <property type="match status" value="1"/>
</dbReference>
<dbReference type="GO" id="GO:0070421">
    <property type="term" value="C:DNA ligase III-XRCC1 complex"/>
    <property type="evidence" value="ECO:0007669"/>
    <property type="project" value="TreeGrafter"/>
</dbReference>
<evidence type="ECO:0000313" key="5">
    <source>
        <dbReference type="Proteomes" id="UP000076420"/>
    </source>
</evidence>
<dbReference type="GO" id="GO:0006302">
    <property type="term" value="P:double-strand break repair"/>
    <property type="evidence" value="ECO:0007669"/>
    <property type="project" value="TreeGrafter"/>
</dbReference>
<gene>
    <name evidence="4" type="primary">106077422</name>
</gene>
<dbReference type="GO" id="GO:0003677">
    <property type="term" value="F:DNA binding"/>
    <property type="evidence" value="ECO:0007669"/>
    <property type="project" value="InterPro"/>
</dbReference>
<dbReference type="Proteomes" id="UP000076420">
    <property type="component" value="Unassembled WGS sequence"/>
</dbReference>
<dbReference type="VEuPathDB" id="VectorBase:BGLAX_027517"/>
<dbReference type="Pfam" id="PF04675">
    <property type="entry name" value="DNA_ligase_A_N"/>
    <property type="match status" value="1"/>
</dbReference>
<organism evidence="4 5">
    <name type="scientific">Biomphalaria glabrata</name>
    <name type="common">Bloodfluke planorb</name>
    <name type="synonym">Freshwater snail</name>
    <dbReference type="NCBI Taxonomy" id="6526"/>
    <lineage>
        <taxon>Eukaryota</taxon>
        <taxon>Metazoa</taxon>
        <taxon>Spiralia</taxon>
        <taxon>Lophotrochozoa</taxon>
        <taxon>Mollusca</taxon>
        <taxon>Gastropoda</taxon>
        <taxon>Heterobranchia</taxon>
        <taxon>Euthyneura</taxon>
        <taxon>Panpulmonata</taxon>
        <taxon>Hygrophila</taxon>
        <taxon>Lymnaeoidea</taxon>
        <taxon>Planorbidae</taxon>
        <taxon>Biomphalaria</taxon>
    </lineage>
</organism>
<protein>
    <recommendedName>
        <fullName evidence="3">DNA ligase ATP-dependent N-terminal domain-containing protein</fullName>
    </recommendedName>
</protein>